<feature type="transmembrane region" description="Helical" evidence="5">
    <location>
        <begin position="169"/>
        <end position="186"/>
    </location>
</feature>
<protein>
    <recommendedName>
        <fullName evidence="6">Peptidase S54 rhomboid domain-containing protein</fullName>
    </recommendedName>
</protein>
<keyword evidence="2 5" id="KW-0812">Transmembrane</keyword>
<evidence type="ECO:0000313" key="7">
    <source>
        <dbReference type="EMBL" id="CAE0104484.1"/>
    </source>
</evidence>
<feature type="transmembrane region" description="Helical" evidence="5">
    <location>
        <begin position="51"/>
        <end position="69"/>
    </location>
</feature>
<feature type="domain" description="Peptidase S54 rhomboid" evidence="6">
    <location>
        <begin position="9"/>
        <end position="150"/>
    </location>
</feature>
<dbReference type="GO" id="GO:0016020">
    <property type="term" value="C:membrane"/>
    <property type="evidence" value="ECO:0007669"/>
    <property type="project" value="UniProtKB-SubCell"/>
</dbReference>
<keyword evidence="3 5" id="KW-1133">Transmembrane helix</keyword>
<evidence type="ECO:0000256" key="5">
    <source>
        <dbReference type="SAM" id="Phobius"/>
    </source>
</evidence>
<evidence type="ECO:0000259" key="6">
    <source>
        <dbReference type="Pfam" id="PF01694"/>
    </source>
</evidence>
<sequence>MNAAILYGGQWHRLISPIFLHGGWYHLFANSFSLLRIGPLVENLYGPGRTILIYLLAGVGGNVAGLLFGDPRVPSVGASGSVLGLMGAVAAYVLRNKRQLGRSGDALLTQVGQLLLLNLFIGMRPRSGVDNLGHAGGALAGAVFGLLLAPRTMPAYDAPGDGSLLPPVIVRGLLGASLAATALAVRDTVRLALKLRAFAPA</sequence>
<dbReference type="SUPFAM" id="SSF144091">
    <property type="entry name" value="Rhomboid-like"/>
    <property type="match status" value="1"/>
</dbReference>
<accession>A0A7S3ETH6</accession>
<comment type="subcellular location">
    <subcellularLocation>
        <location evidence="1">Membrane</location>
        <topology evidence="1">Multi-pass membrane protein</topology>
    </subcellularLocation>
</comment>
<dbReference type="EMBL" id="HBHX01009281">
    <property type="protein sequence ID" value="CAE0104484.1"/>
    <property type="molecule type" value="Transcribed_RNA"/>
</dbReference>
<evidence type="ECO:0000256" key="1">
    <source>
        <dbReference type="ARBA" id="ARBA00004141"/>
    </source>
</evidence>
<organism evidence="7">
    <name type="scientific">Haptolina ericina</name>
    <dbReference type="NCBI Taxonomy" id="156174"/>
    <lineage>
        <taxon>Eukaryota</taxon>
        <taxon>Haptista</taxon>
        <taxon>Haptophyta</taxon>
        <taxon>Prymnesiophyceae</taxon>
        <taxon>Prymnesiales</taxon>
        <taxon>Prymnesiaceae</taxon>
        <taxon>Haptolina</taxon>
    </lineage>
</organism>
<gene>
    <name evidence="7" type="ORF">HERI1096_LOCUS5142</name>
</gene>
<evidence type="ECO:0000256" key="2">
    <source>
        <dbReference type="ARBA" id="ARBA00022692"/>
    </source>
</evidence>
<reference evidence="7" key="1">
    <citation type="submission" date="2021-01" db="EMBL/GenBank/DDBJ databases">
        <authorList>
            <person name="Corre E."/>
            <person name="Pelletier E."/>
            <person name="Niang G."/>
            <person name="Scheremetjew M."/>
            <person name="Finn R."/>
            <person name="Kale V."/>
            <person name="Holt S."/>
            <person name="Cochrane G."/>
            <person name="Meng A."/>
            <person name="Brown T."/>
            <person name="Cohen L."/>
        </authorList>
    </citation>
    <scope>NUCLEOTIDE SEQUENCE</scope>
    <source>
        <strain evidence="7">CCMP281</strain>
    </source>
</reference>
<dbReference type="Pfam" id="PF01694">
    <property type="entry name" value="Rhomboid"/>
    <property type="match status" value="1"/>
</dbReference>
<feature type="transmembrane region" description="Helical" evidence="5">
    <location>
        <begin position="75"/>
        <end position="94"/>
    </location>
</feature>
<dbReference type="PANTHER" id="PTHR43731:SF26">
    <property type="entry name" value="RHOMBOID-LIKE PROTEIN 10, CHLOROPLASTIC"/>
    <property type="match status" value="1"/>
</dbReference>
<name>A0A7S3ETH6_9EUKA</name>
<evidence type="ECO:0000256" key="4">
    <source>
        <dbReference type="ARBA" id="ARBA00023136"/>
    </source>
</evidence>
<feature type="transmembrane region" description="Helical" evidence="5">
    <location>
        <begin position="18"/>
        <end position="39"/>
    </location>
</feature>
<evidence type="ECO:0000256" key="3">
    <source>
        <dbReference type="ARBA" id="ARBA00022989"/>
    </source>
</evidence>
<dbReference type="GO" id="GO:0004252">
    <property type="term" value="F:serine-type endopeptidase activity"/>
    <property type="evidence" value="ECO:0007669"/>
    <property type="project" value="InterPro"/>
</dbReference>
<dbReference type="AlphaFoldDB" id="A0A7S3ETH6"/>
<feature type="transmembrane region" description="Helical" evidence="5">
    <location>
        <begin position="132"/>
        <end position="149"/>
    </location>
</feature>
<dbReference type="PANTHER" id="PTHR43731">
    <property type="entry name" value="RHOMBOID PROTEASE"/>
    <property type="match status" value="1"/>
</dbReference>
<dbReference type="InterPro" id="IPR050925">
    <property type="entry name" value="Rhomboid_protease_S54"/>
</dbReference>
<proteinExistence type="predicted"/>
<dbReference type="InterPro" id="IPR035952">
    <property type="entry name" value="Rhomboid-like_sf"/>
</dbReference>
<dbReference type="Gene3D" id="1.20.1540.10">
    <property type="entry name" value="Rhomboid-like"/>
    <property type="match status" value="1"/>
</dbReference>
<dbReference type="InterPro" id="IPR022764">
    <property type="entry name" value="Peptidase_S54_rhomboid_dom"/>
</dbReference>
<keyword evidence="4 5" id="KW-0472">Membrane</keyword>